<dbReference type="InterPro" id="IPR011059">
    <property type="entry name" value="Metal-dep_hydrolase_composite"/>
</dbReference>
<dbReference type="RefSeq" id="WP_092679209.1">
    <property type="nucleotide sequence ID" value="NZ_FNMZ01000001.1"/>
</dbReference>
<dbReference type="SUPFAM" id="SSF51338">
    <property type="entry name" value="Composite domain of metallo-dependent hydrolases"/>
    <property type="match status" value="1"/>
</dbReference>
<feature type="compositionally biased region" description="Low complexity" evidence="1">
    <location>
        <begin position="9"/>
        <end position="33"/>
    </location>
</feature>
<dbReference type="NCBIfam" id="NF011990">
    <property type="entry name" value="PRK15446.2-6"/>
    <property type="match status" value="1"/>
</dbReference>
<dbReference type="GO" id="GO:0016810">
    <property type="term" value="F:hydrolase activity, acting on carbon-nitrogen (but not peptide) bonds"/>
    <property type="evidence" value="ECO:0007669"/>
    <property type="project" value="InterPro"/>
</dbReference>
<reference evidence="3 4" key="1">
    <citation type="submission" date="2016-10" db="EMBL/GenBank/DDBJ databases">
        <authorList>
            <person name="de Groot N.N."/>
        </authorList>
    </citation>
    <scope>NUCLEOTIDE SEQUENCE [LARGE SCALE GENOMIC DNA]</scope>
    <source>
        <strain evidence="3 4">DSM 17890</strain>
    </source>
</reference>
<dbReference type="Gene3D" id="2.30.40.10">
    <property type="entry name" value="Urease, subunit C, domain 1"/>
    <property type="match status" value="2"/>
</dbReference>
<dbReference type="Pfam" id="PF01979">
    <property type="entry name" value="Amidohydro_1"/>
    <property type="match status" value="1"/>
</dbReference>
<dbReference type="InterPro" id="IPR006680">
    <property type="entry name" value="Amidohydro-rel"/>
</dbReference>
<dbReference type="NCBIfam" id="NF011984">
    <property type="entry name" value="PRK15446.1-5"/>
    <property type="match status" value="1"/>
</dbReference>
<sequence length="421" mass="43798">MDGPPDRAPAPTDLTDAPTNAPADAPADAPDATLGPALLVLPDRVVRGRLRLEGGRIAAITPEGDAEAPASTPGPELEGDYILPGLVDLHTDHIEKHLHPRVTAPWDPLSAALAYDAQVIAAGVTTVFDSLSVGAAIRQPERRDLLFPALDALARAAQLGLFRAEHRLHLRCEISDPDTPILMERALSRPGMAAELAGGVGLVSLMDHAPGDRQSPDMDRWTRRMAENIDVSLVEMIARRDALLERSARLGPSIRAHCAAAALERGLAVMSHDDASAAHVALARAEGATISEFPTTLEAARAATAGGMAVIAGGPNLVRGGSMTGNVAARDLAAEGLLDILASDYVPRSLVDAAFAMAADPGLSQGLPEAVAMVSAAPARAAGLTDRGAIAPGLRADLIRVRRVGGVAHVAEAWREGRRVL</sequence>
<dbReference type="InterPro" id="IPR032466">
    <property type="entry name" value="Metal_Hydrolase"/>
</dbReference>
<dbReference type="PANTHER" id="PTHR43135">
    <property type="entry name" value="ALPHA-D-RIBOSE 1-METHYLPHOSPHONATE 5-TRIPHOSPHATE DIPHOSPHATASE"/>
    <property type="match status" value="1"/>
</dbReference>
<dbReference type="GO" id="GO:0019700">
    <property type="term" value="P:organic phosphonate catabolic process"/>
    <property type="evidence" value="ECO:0007669"/>
    <property type="project" value="InterPro"/>
</dbReference>
<dbReference type="InterPro" id="IPR051781">
    <property type="entry name" value="Metallo-dep_Hydrolase"/>
</dbReference>
<organism evidence="3 4">
    <name type="scientific">Albimonas donghaensis</name>
    <dbReference type="NCBI Taxonomy" id="356660"/>
    <lineage>
        <taxon>Bacteria</taxon>
        <taxon>Pseudomonadati</taxon>
        <taxon>Pseudomonadota</taxon>
        <taxon>Alphaproteobacteria</taxon>
        <taxon>Rhodobacterales</taxon>
        <taxon>Paracoccaceae</taxon>
        <taxon>Albimonas</taxon>
    </lineage>
</organism>
<dbReference type="AlphaFoldDB" id="A0A1H2QQN6"/>
<accession>A0A1H2QQN6</accession>
<dbReference type="EMBL" id="FNMZ01000001">
    <property type="protein sequence ID" value="SDW09190.1"/>
    <property type="molecule type" value="Genomic_DNA"/>
</dbReference>
<proteinExistence type="predicted"/>
<name>A0A1H2QQN6_9RHOB</name>
<dbReference type="PANTHER" id="PTHR43135:SF3">
    <property type="entry name" value="ALPHA-D-RIBOSE 1-METHYLPHOSPHONATE 5-TRIPHOSPHATE DIPHOSPHATASE"/>
    <property type="match status" value="1"/>
</dbReference>
<dbReference type="STRING" id="356660.SAMN05444336_101116"/>
<dbReference type="InterPro" id="IPR012696">
    <property type="entry name" value="PhnM"/>
</dbReference>
<dbReference type="Proteomes" id="UP000199118">
    <property type="component" value="Unassembled WGS sequence"/>
</dbReference>
<evidence type="ECO:0000313" key="4">
    <source>
        <dbReference type="Proteomes" id="UP000199118"/>
    </source>
</evidence>
<feature type="domain" description="Amidohydrolase-related" evidence="2">
    <location>
        <begin position="81"/>
        <end position="401"/>
    </location>
</feature>
<gene>
    <name evidence="3" type="ORF">SAMN05444336_101116</name>
</gene>
<keyword evidence="4" id="KW-1185">Reference proteome</keyword>
<dbReference type="PIRSF" id="PIRSF038971">
    <property type="entry name" value="PhnM"/>
    <property type="match status" value="1"/>
</dbReference>
<dbReference type="SUPFAM" id="SSF51556">
    <property type="entry name" value="Metallo-dependent hydrolases"/>
    <property type="match status" value="1"/>
</dbReference>
<feature type="region of interest" description="Disordered" evidence="1">
    <location>
        <begin position="1"/>
        <end position="33"/>
    </location>
</feature>
<evidence type="ECO:0000259" key="2">
    <source>
        <dbReference type="Pfam" id="PF01979"/>
    </source>
</evidence>
<evidence type="ECO:0000313" key="3">
    <source>
        <dbReference type="EMBL" id="SDW09190.1"/>
    </source>
</evidence>
<evidence type="ECO:0000256" key="1">
    <source>
        <dbReference type="SAM" id="MobiDB-lite"/>
    </source>
</evidence>
<dbReference type="OrthoDB" id="9785413at2"/>
<dbReference type="Gene3D" id="3.20.20.140">
    <property type="entry name" value="Metal-dependent hydrolases"/>
    <property type="match status" value="2"/>
</dbReference>
<protein>
    <submittedName>
        <fullName evidence="3">Alpha-D-ribose 1-methylphosphonate 5-triphosphate diphosphatase</fullName>
    </submittedName>
</protein>